<protein>
    <recommendedName>
        <fullName evidence="3">Porin</fullName>
    </recommendedName>
</protein>
<sequence length="465" mass="49866">MTASFLTLPLLLCLGQASEPTPTEPPFQARLSFYATDEDLDAEGSATSFHAALEGHTPELASGLRAEAALSFFLTSSAAQGIGFVDNGSTVRLRYQPSGWEAGEGLSVAVHPLSTTRLYMGFSYPVTWERQAFPRRMTAESALELRLSRRRWDAFVALKSAPVLDDLLLEAPRRYALLAGGFLDVTSELRLAVKGTVLDRGQIPAAAIQGVELHVPVRGASLGAVWHRGAPVGNNVDLKLYTGDPTFFERFFQPETYPGGFAASVSLEGSLVSQGLVDPGTAPPQLSTQTGGAGALEARVKQGFWRAHALAYVRTLSFIQLDAPGFPPYQDFLLDAETHAEVSGTLGSDYHLQAWGLTPGLLVRVTRPAWLRNAPVGLPGSRYTAVFQGLNQLSILPEGVDPKLVVTAKATVRWDLGTVAGVLAEVSYTHDPNRTTFEDDVTGAPRPVLQPANAVGVSALLQARF</sequence>
<dbReference type="OrthoDB" id="5525220at2"/>
<organism evidence="1 2">
    <name type="scientific">Corallococcus carmarthensis</name>
    <dbReference type="NCBI Taxonomy" id="2316728"/>
    <lineage>
        <taxon>Bacteria</taxon>
        <taxon>Pseudomonadati</taxon>
        <taxon>Myxococcota</taxon>
        <taxon>Myxococcia</taxon>
        <taxon>Myxococcales</taxon>
        <taxon>Cystobacterineae</taxon>
        <taxon>Myxococcaceae</taxon>
        <taxon>Corallococcus</taxon>
    </lineage>
</organism>
<accession>A0A3A8K8X3</accession>
<gene>
    <name evidence="1" type="ORF">D7X32_30165</name>
</gene>
<dbReference type="AlphaFoldDB" id="A0A3A8K8X3"/>
<evidence type="ECO:0008006" key="3">
    <source>
        <dbReference type="Google" id="ProtNLM"/>
    </source>
</evidence>
<name>A0A3A8K8X3_9BACT</name>
<comment type="caution">
    <text evidence="1">The sequence shown here is derived from an EMBL/GenBank/DDBJ whole genome shotgun (WGS) entry which is preliminary data.</text>
</comment>
<evidence type="ECO:0000313" key="1">
    <source>
        <dbReference type="EMBL" id="RKG98243.1"/>
    </source>
</evidence>
<evidence type="ECO:0000313" key="2">
    <source>
        <dbReference type="Proteomes" id="UP000268313"/>
    </source>
</evidence>
<dbReference type="Proteomes" id="UP000268313">
    <property type="component" value="Unassembled WGS sequence"/>
</dbReference>
<keyword evidence="2" id="KW-1185">Reference proteome</keyword>
<dbReference type="EMBL" id="RAWE01000148">
    <property type="protein sequence ID" value="RKG98243.1"/>
    <property type="molecule type" value="Genomic_DNA"/>
</dbReference>
<proteinExistence type="predicted"/>
<reference evidence="2" key="1">
    <citation type="submission" date="2018-09" db="EMBL/GenBank/DDBJ databases">
        <authorList>
            <person name="Livingstone P.G."/>
            <person name="Whitworth D.E."/>
        </authorList>
    </citation>
    <scope>NUCLEOTIDE SEQUENCE [LARGE SCALE GENOMIC DNA]</scope>
    <source>
        <strain evidence="2">CA043D</strain>
    </source>
</reference>
<dbReference type="RefSeq" id="WP_120606021.1">
    <property type="nucleotide sequence ID" value="NZ_RAWE01000148.1"/>
</dbReference>